<dbReference type="Proteomes" id="UP000228921">
    <property type="component" value="Unassembled WGS sequence"/>
</dbReference>
<dbReference type="InterPro" id="IPR004358">
    <property type="entry name" value="Sig_transdc_His_kin-like_C"/>
</dbReference>
<accession>A0A2M8P2H8</accession>
<dbReference type="PANTHER" id="PTHR43711:SF1">
    <property type="entry name" value="HISTIDINE KINASE 1"/>
    <property type="match status" value="1"/>
</dbReference>
<dbReference type="InterPro" id="IPR003661">
    <property type="entry name" value="HisK_dim/P_dom"/>
</dbReference>
<evidence type="ECO:0000256" key="3">
    <source>
        <dbReference type="ARBA" id="ARBA00022553"/>
    </source>
</evidence>
<dbReference type="InterPro" id="IPR050736">
    <property type="entry name" value="Sensor_HK_Regulatory"/>
</dbReference>
<evidence type="ECO:0000256" key="1">
    <source>
        <dbReference type="ARBA" id="ARBA00000085"/>
    </source>
</evidence>
<dbReference type="Pfam" id="PF00512">
    <property type="entry name" value="HisKA"/>
    <property type="match status" value="1"/>
</dbReference>
<dbReference type="InterPro" id="IPR029016">
    <property type="entry name" value="GAF-like_dom_sf"/>
</dbReference>
<keyword evidence="4" id="KW-0808">Transferase</keyword>
<evidence type="ECO:0000259" key="7">
    <source>
        <dbReference type="PROSITE" id="PS50109"/>
    </source>
</evidence>
<evidence type="ECO:0000313" key="9">
    <source>
        <dbReference type="Proteomes" id="UP000228921"/>
    </source>
</evidence>
<dbReference type="Pfam" id="PF02518">
    <property type="entry name" value="HATPase_c"/>
    <property type="match status" value="1"/>
</dbReference>
<reference evidence="8 9" key="1">
    <citation type="submission" date="2017-11" db="EMBL/GenBank/DDBJ databases">
        <title>Evolution of Phototrophy in the Chloroflexi Phylum Driven by Horizontal Gene Transfer.</title>
        <authorList>
            <person name="Ward L.M."/>
            <person name="Hemp J."/>
            <person name="Shih P.M."/>
            <person name="Mcglynn S.E."/>
            <person name="Fischer W."/>
        </authorList>
    </citation>
    <scope>NUCLEOTIDE SEQUENCE [LARGE SCALE GENOMIC DNA]</scope>
    <source>
        <strain evidence="8">CP2_2F</strain>
    </source>
</reference>
<dbReference type="SUPFAM" id="SSF55781">
    <property type="entry name" value="GAF domain-like"/>
    <property type="match status" value="1"/>
</dbReference>
<evidence type="ECO:0000313" key="8">
    <source>
        <dbReference type="EMBL" id="PJF31763.1"/>
    </source>
</evidence>
<dbReference type="SUPFAM" id="SSF47384">
    <property type="entry name" value="Homodimeric domain of signal transducing histidine kinase"/>
    <property type="match status" value="1"/>
</dbReference>
<keyword evidence="5" id="KW-0418">Kinase</keyword>
<dbReference type="EC" id="2.7.13.3" evidence="2"/>
<keyword evidence="6" id="KW-0902">Two-component regulatory system</keyword>
<dbReference type="SMART" id="SM00387">
    <property type="entry name" value="HATPase_c"/>
    <property type="match status" value="1"/>
</dbReference>
<dbReference type="InterPro" id="IPR005467">
    <property type="entry name" value="His_kinase_dom"/>
</dbReference>
<dbReference type="PROSITE" id="PS50109">
    <property type="entry name" value="HIS_KIN"/>
    <property type="match status" value="1"/>
</dbReference>
<feature type="domain" description="Histidine kinase" evidence="7">
    <location>
        <begin position="240"/>
        <end position="459"/>
    </location>
</feature>
<organism evidence="8 9">
    <name type="scientific">Candidatus Thermofonsia Clade 1 bacterium</name>
    <dbReference type="NCBI Taxonomy" id="2364210"/>
    <lineage>
        <taxon>Bacteria</taxon>
        <taxon>Bacillati</taxon>
        <taxon>Chloroflexota</taxon>
        <taxon>Candidatus Thermofontia</taxon>
        <taxon>Candidatus Thermofonsia Clade 1</taxon>
    </lineage>
</organism>
<protein>
    <recommendedName>
        <fullName evidence="2">histidine kinase</fullName>
        <ecNumber evidence="2">2.7.13.3</ecNumber>
    </recommendedName>
</protein>
<dbReference type="CDD" id="cd16922">
    <property type="entry name" value="HATPase_EvgS-ArcB-TorS-like"/>
    <property type="match status" value="1"/>
</dbReference>
<dbReference type="InterPro" id="IPR003018">
    <property type="entry name" value="GAF"/>
</dbReference>
<dbReference type="Gene3D" id="3.30.565.10">
    <property type="entry name" value="Histidine kinase-like ATPase, C-terminal domain"/>
    <property type="match status" value="1"/>
</dbReference>
<comment type="caution">
    <text evidence="8">The sequence shown here is derived from an EMBL/GenBank/DDBJ whole genome shotgun (WGS) entry which is preliminary data.</text>
</comment>
<sequence>MGNSVKHFSIKICNRAWQQAIIATSQTLRKALHVQCGIGAMSNQPLSYLGSPALGNDVAIQKYLQLMARYERLMEISRQLNSTLDLGTLLNRIIQAATELTDTETASIMLVDPKTGELRFEASSQANMTAGAMEAIVVPIDGSLAGWVVRHGEPSLVEDVRNDPRFFRGVDETIDFETHNLLGVPMIAHNRVIGVVQAVNKRPGSQWTEDDINTLTTLAAQAAVAIENARLFGQSDLIKEMVHELRAPLLGLRASAKLLMRPDLPEHRRHEIIQTIESEAERLTRMTTEFLDLARLESGRERLEISRFEYEPLIRETVEVVRQQAAERHISIHIQTEPITLQADRGKVKRVILNLLTNAIKYNRDHGDIFIRAAAVPSAQAPYMARLEVQDTGRGMSEEIQQHMFEKFYRADDVARGTQGTGLGLAIAKRIVEAHGGTIGFQSALGVGTTFHFTLPMVPPAASNTSE</sequence>
<dbReference type="InterPro" id="IPR003594">
    <property type="entry name" value="HATPase_dom"/>
</dbReference>
<dbReference type="Pfam" id="PF01590">
    <property type="entry name" value="GAF"/>
    <property type="match status" value="1"/>
</dbReference>
<dbReference type="GO" id="GO:0000155">
    <property type="term" value="F:phosphorelay sensor kinase activity"/>
    <property type="evidence" value="ECO:0007669"/>
    <property type="project" value="InterPro"/>
</dbReference>
<dbReference type="SUPFAM" id="SSF55874">
    <property type="entry name" value="ATPase domain of HSP90 chaperone/DNA topoisomerase II/histidine kinase"/>
    <property type="match status" value="1"/>
</dbReference>
<dbReference type="PRINTS" id="PR00344">
    <property type="entry name" value="BCTRLSENSOR"/>
</dbReference>
<dbReference type="EMBL" id="PGTK01000002">
    <property type="protein sequence ID" value="PJF31763.1"/>
    <property type="molecule type" value="Genomic_DNA"/>
</dbReference>
<dbReference type="AlphaFoldDB" id="A0A2M8P2H8"/>
<dbReference type="SMART" id="SM00065">
    <property type="entry name" value="GAF"/>
    <property type="match status" value="1"/>
</dbReference>
<dbReference type="CDD" id="cd00082">
    <property type="entry name" value="HisKA"/>
    <property type="match status" value="1"/>
</dbReference>
<dbReference type="PANTHER" id="PTHR43711">
    <property type="entry name" value="TWO-COMPONENT HISTIDINE KINASE"/>
    <property type="match status" value="1"/>
</dbReference>
<dbReference type="InterPro" id="IPR036097">
    <property type="entry name" value="HisK_dim/P_sf"/>
</dbReference>
<dbReference type="InterPro" id="IPR036890">
    <property type="entry name" value="HATPase_C_sf"/>
</dbReference>
<evidence type="ECO:0000256" key="5">
    <source>
        <dbReference type="ARBA" id="ARBA00022777"/>
    </source>
</evidence>
<name>A0A2M8P2H8_9CHLR</name>
<gene>
    <name evidence="8" type="ORF">CUN51_02140</name>
</gene>
<comment type="catalytic activity">
    <reaction evidence="1">
        <text>ATP + protein L-histidine = ADP + protein N-phospho-L-histidine.</text>
        <dbReference type="EC" id="2.7.13.3"/>
    </reaction>
</comment>
<evidence type="ECO:0000256" key="4">
    <source>
        <dbReference type="ARBA" id="ARBA00022679"/>
    </source>
</evidence>
<evidence type="ECO:0000256" key="6">
    <source>
        <dbReference type="ARBA" id="ARBA00023012"/>
    </source>
</evidence>
<proteinExistence type="predicted"/>
<evidence type="ECO:0000256" key="2">
    <source>
        <dbReference type="ARBA" id="ARBA00012438"/>
    </source>
</evidence>
<dbReference type="SMART" id="SM00388">
    <property type="entry name" value="HisKA"/>
    <property type="match status" value="1"/>
</dbReference>
<keyword evidence="3" id="KW-0597">Phosphoprotein</keyword>
<dbReference type="Gene3D" id="1.10.287.130">
    <property type="match status" value="1"/>
</dbReference>
<dbReference type="Gene3D" id="3.30.450.40">
    <property type="match status" value="1"/>
</dbReference>
<dbReference type="FunFam" id="3.30.565.10:FF:000006">
    <property type="entry name" value="Sensor histidine kinase WalK"/>
    <property type="match status" value="1"/>
</dbReference>